<feature type="domain" description="Tryptophan synthase beta chain-like PALP" evidence="4">
    <location>
        <begin position="21"/>
        <end position="305"/>
    </location>
</feature>
<evidence type="ECO:0000256" key="3">
    <source>
        <dbReference type="ARBA" id="ARBA00023239"/>
    </source>
</evidence>
<comment type="caution">
    <text evidence="5">The sequence shown here is derived from an EMBL/GenBank/DDBJ whole genome shotgun (WGS) entry which is preliminary data.</text>
</comment>
<dbReference type="Proteomes" id="UP000704176">
    <property type="component" value="Unassembled WGS sequence"/>
</dbReference>
<name>A0ABS7VJC8_9HYPH</name>
<proteinExistence type="predicted"/>
<gene>
    <name evidence="5" type="ORF">K9B37_04905</name>
</gene>
<sequence length="319" mass="32751">MSASSALPITRDDIAQAHARIAPHIRRTPVWTLPQAFGHEGPVSLKLEFLQHAGSFKTRGAFNTLLSMPIPAAGAAAASGGNHGAAVAYAARQLGLRARIFVPEISSPAKIAVIRSHGAEVVIGGARYADAQAACDAYVAETGALRVHPFAAEATMIGQGTAALEWEEDGPSLDTVLVAVGGGGLISGLASWWAGRVKVVGVEPEGSRALHAALAAGRPVDVDVDSVAADSLGARNTGELVHAICSRTVDHVALVTDAAIREAQGLLWRDWRIATEPGGAAALAALLSGAYRPAHGERIGVLLCGANVELSKLESVAGF</sequence>
<dbReference type="PANTHER" id="PTHR48078:SF6">
    <property type="entry name" value="L-THREONINE DEHYDRATASE CATABOLIC TDCB"/>
    <property type="match status" value="1"/>
</dbReference>
<keyword evidence="6" id="KW-1185">Reference proteome</keyword>
<accession>A0ABS7VJC8</accession>
<evidence type="ECO:0000313" key="6">
    <source>
        <dbReference type="Proteomes" id="UP000704176"/>
    </source>
</evidence>
<dbReference type="SUPFAM" id="SSF53686">
    <property type="entry name" value="Tryptophan synthase beta subunit-like PLP-dependent enzymes"/>
    <property type="match status" value="1"/>
</dbReference>
<dbReference type="PANTHER" id="PTHR48078">
    <property type="entry name" value="THREONINE DEHYDRATASE, MITOCHONDRIAL-RELATED"/>
    <property type="match status" value="1"/>
</dbReference>
<evidence type="ECO:0000256" key="2">
    <source>
        <dbReference type="ARBA" id="ARBA00022898"/>
    </source>
</evidence>
<protein>
    <submittedName>
        <fullName evidence="5">Threonine/serine dehydratase</fullName>
    </submittedName>
</protein>
<keyword evidence="3" id="KW-0456">Lyase</keyword>
<organism evidence="5 6">
    <name type="scientific">Microvirga puerhi</name>
    <dbReference type="NCBI Taxonomy" id="2876078"/>
    <lineage>
        <taxon>Bacteria</taxon>
        <taxon>Pseudomonadati</taxon>
        <taxon>Pseudomonadota</taxon>
        <taxon>Alphaproteobacteria</taxon>
        <taxon>Hyphomicrobiales</taxon>
        <taxon>Methylobacteriaceae</taxon>
        <taxon>Microvirga</taxon>
    </lineage>
</organism>
<dbReference type="InterPro" id="IPR036052">
    <property type="entry name" value="TrpB-like_PALP_sf"/>
</dbReference>
<evidence type="ECO:0000259" key="4">
    <source>
        <dbReference type="Pfam" id="PF00291"/>
    </source>
</evidence>
<dbReference type="Gene3D" id="3.40.50.1100">
    <property type="match status" value="2"/>
</dbReference>
<dbReference type="EMBL" id="JAIRBM010000003">
    <property type="protein sequence ID" value="MBZ6075626.1"/>
    <property type="molecule type" value="Genomic_DNA"/>
</dbReference>
<dbReference type="InterPro" id="IPR001926">
    <property type="entry name" value="TrpB-like_PALP"/>
</dbReference>
<comment type="cofactor">
    <cofactor evidence="1">
        <name>pyridoxal 5'-phosphate</name>
        <dbReference type="ChEBI" id="CHEBI:597326"/>
    </cofactor>
</comment>
<dbReference type="InterPro" id="IPR050147">
    <property type="entry name" value="Ser/Thr_Dehydratase"/>
</dbReference>
<evidence type="ECO:0000313" key="5">
    <source>
        <dbReference type="EMBL" id="MBZ6075626.1"/>
    </source>
</evidence>
<keyword evidence="2" id="KW-0663">Pyridoxal phosphate</keyword>
<reference evidence="5 6" key="1">
    <citation type="submission" date="2021-09" db="EMBL/GenBank/DDBJ databases">
        <title>The complete genome sequence of a new microorganism.</title>
        <authorList>
            <person name="Zi Z."/>
        </authorList>
    </citation>
    <scope>NUCLEOTIDE SEQUENCE [LARGE SCALE GENOMIC DNA]</scope>
    <source>
        <strain evidence="5 6">WGZ8</strain>
    </source>
</reference>
<evidence type="ECO:0000256" key="1">
    <source>
        <dbReference type="ARBA" id="ARBA00001933"/>
    </source>
</evidence>
<dbReference type="Pfam" id="PF00291">
    <property type="entry name" value="PALP"/>
    <property type="match status" value="1"/>
</dbReference>
<dbReference type="NCBIfam" id="NF006094">
    <property type="entry name" value="PRK08246.1"/>
    <property type="match status" value="1"/>
</dbReference>